<protein>
    <recommendedName>
        <fullName evidence="6">Carboxylic ester hydrolase</fullName>
        <ecNumber evidence="6">3.1.1.-</ecNumber>
    </recommendedName>
</protein>
<keyword evidence="8" id="KW-1185">Reference proteome</keyword>
<gene>
    <name evidence="9" type="primary">LOC113514626</name>
</gene>
<accession>A0ABM3MP66</accession>
<evidence type="ECO:0000313" key="9">
    <source>
        <dbReference type="RefSeq" id="XP_052753166.1"/>
    </source>
</evidence>
<evidence type="ECO:0000256" key="2">
    <source>
        <dbReference type="ARBA" id="ARBA00022487"/>
    </source>
</evidence>
<evidence type="ECO:0000256" key="5">
    <source>
        <dbReference type="ARBA" id="ARBA00023180"/>
    </source>
</evidence>
<evidence type="ECO:0000256" key="1">
    <source>
        <dbReference type="ARBA" id="ARBA00005964"/>
    </source>
</evidence>
<dbReference type="Gene3D" id="3.40.50.1820">
    <property type="entry name" value="alpha/beta hydrolase"/>
    <property type="match status" value="1"/>
</dbReference>
<feature type="signal peptide" evidence="6">
    <location>
        <begin position="1"/>
        <end position="18"/>
    </location>
</feature>
<dbReference type="PANTHER" id="PTHR43142">
    <property type="entry name" value="CARBOXYLIC ESTER HYDROLASE"/>
    <property type="match status" value="1"/>
</dbReference>
<evidence type="ECO:0000256" key="4">
    <source>
        <dbReference type="ARBA" id="ARBA00023157"/>
    </source>
</evidence>
<dbReference type="RefSeq" id="XP_052753166.1">
    <property type="nucleotide sequence ID" value="XM_052897206.1"/>
</dbReference>
<dbReference type="Proteomes" id="UP001652740">
    <property type="component" value="Unplaced"/>
</dbReference>
<dbReference type="EC" id="3.1.1.-" evidence="6"/>
<keyword evidence="5" id="KW-0325">Glycoprotein</keyword>
<evidence type="ECO:0000256" key="6">
    <source>
        <dbReference type="RuleBase" id="RU361235"/>
    </source>
</evidence>
<reference evidence="9" key="1">
    <citation type="submission" date="2025-08" db="UniProtKB">
        <authorList>
            <consortium name="RefSeq"/>
        </authorList>
    </citation>
    <scope>IDENTIFICATION</scope>
    <source>
        <tissue evidence="9">Whole larvae</tissue>
    </source>
</reference>
<sequence>MIHKTVVLLFILIGSASTYLSPIVNLTDGAIHGVWKTSVKGRTFASFYGIPYAEPPINKNRFKDAEPPQTWTGVRDASKPLAHCLQYEPSVKRVTGSENCLYVNVHTANLNPEKLLPVVVFIHGGAFMYGSGYHYGPFLLMDRDLVVVTLHYRLGPLGFLSTGDDVLPGNLGLKDQAFALHWIKKNIRAFGGNPDSITLTGHSAGGSSVHYHLLSPMSRGTFARAIAYSGSAFAPWAFAEKPVEKAKALATLVGCPTNSSQDMIDCLTDKPGEDIVGAQVHFTGWKDQMFTEFIPTIEPQGSKNPFLTQHPYEATRSGDITKVPLIASVTSEEGLYPAAAYVKPNVLPELEDQWEDLAATIFQYNDTLSEDQHKNVASKIKKYYFDGKPINQETYPQLVQALSDRLFVVDVNRLAQTYAESSRQPVYVYRYSFRGEKSFTTFLTHDYNNYGVSHADDLFHIFYVDTMVGTTSADHQMSDIMIDVLYSFASTGVPNLTDEGKWLPVDVGSTELNYLEISSPQDIETKNSSDFGHKSFWDSLGFVENEQYNK</sequence>
<keyword evidence="3 6" id="KW-0378">Hydrolase</keyword>
<organism evidence="8 9">
    <name type="scientific">Galleria mellonella</name>
    <name type="common">Greater wax moth</name>
    <dbReference type="NCBI Taxonomy" id="7137"/>
    <lineage>
        <taxon>Eukaryota</taxon>
        <taxon>Metazoa</taxon>
        <taxon>Ecdysozoa</taxon>
        <taxon>Arthropoda</taxon>
        <taxon>Hexapoda</taxon>
        <taxon>Insecta</taxon>
        <taxon>Pterygota</taxon>
        <taxon>Neoptera</taxon>
        <taxon>Endopterygota</taxon>
        <taxon>Lepidoptera</taxon>
        <taxon>Glossata</taxon>
        <taxon>Ditrysia</taxon>
        <taxon>Pyraloidea</taxon>
        <taxon>Pyralidae</taxon>
        <taxon>Galleriinae</taxon>
        <taxon>Galleria</taxon>
    </lineage>
</organism>
<keyword evidence="4" id="KW-1015">Disulfide bond</keyword>
<proteinExistence type="inferred from homology"/>
<dbReference type="SUPFAM" id="SSF53474">
    <property type="entry name" value="alpha/beta-Hydrolases"/>
    <property type="match status" value="1"/>
</dbReference>
<evidence type="ECO:0000313" key="8">
    <source>
        <dbReference type="Proteomes" id="UP001652740"/>
    </source>
</evidence>
<dbReference type="InterPro" id="IPR002018">
    <property type="entry name" value="CarbesteraseB"/>
</dbReference>
<evidence type="ECO:0000256" key="3">
    <source>
        <dbReference type="ARBA" id="ARBA00022801"/>
    </source>
</evidence>
<feature type="domain" description="Carboxylesterase type B" evidence="7">
    <location>
        <begin position="21"/>
        <end position="525"/>
    </location>
</feature>
<name>A0ABM3MP66_GALME</name>
<evidence type="ECO:0000259" key="7">
    <source>
        <dbReference type="Pfam" id="PF00135"/>
    </source>
</evidence>
<dbReference type="InterPro" id="IPR019826">
    <property type="entry name" value="Carboxylesterase_B_AS"/>
</dbReference>
<keyword evidence="2" id="KW-0719">Serine esterase</keyword>
<dbReference type="GeneID" id="113514626"/>
<dbReference type="CDD" id="cd00312">
    <property type="entry name" value="Esterase_lipase"/>
    <property type="match status" value="1"/>
</dbReference>
<feature type="chain" id="PRO_5044992387" description="Carboxylic ester hydrolase" evidence="6">
    <location>
        <begin position="19"/>
        <end position="550"/>
    </location>
</feature>
<dbReference type="PANTHER" id="PTHR43142:SF1">
    <property type="entry name" value="CARBOXYLIC ESTER HYDROLASE"/>
    <property type="match status" value="1"/>
</dbReference>
<dbReference type="PROSITE" id="PS00122">
    <property type="entry name" value="CARBOXYLESTERASE_B_1"/>
    <property type="match status" value="1"/>
</dbReference>
<dbReference type="Pfam" id="PF00135">
    <property type="entry name" value="COesterase"/>
    <property type="match status" value="1"/>
</dbReference>
<comment type="similarity">
    <text evidence="1 6">Belongs to the type-B carboxylesterase/lipase family.</text>
</comment>
<dbReference type="InterPro" id="IPR029058">
    <property type="entry name" value="AB_hydrolase_fold"/>
</dbReference>
<keyword evidence="6" id="KW-0732">Signal</keyword>